<accession>A0ABP9UJM9</accession>
<organism evidence="2 3">
    <name type="scientific">Haloferula sargassicola</name>
    <dbReference type="NCBI Taxonomy" id="490096"/>
    <lineage>
        <taxon>Bacteria</taxon>
        <taxon>Pseudomonadati</taxon>
        <taxon>Verrucomicrobiota</taxon>
        <taxon>Verrucomicrobiia</taxon>
        <taxon>Verrucomicrobiales</taxon>
        <taxon>Verrucomicrobiaceae</taxon>
        <taxon>Haloferula</taxon>
    </lineage>
</organism>
<protein>
    <recommendedName>
        <fullName evidence="4">SGNH/GDSL hydrolase family protein</fullName>
    </recommendedName>
</protein>
<evidence type="ECO:0000313" key="2">
    <source>
        <dbReference type="EMBL" id="GAA5481730.1"/>
    </source>
</evidence>
<gene>
    <name evidence="2" type="ORF">Hsar01_00941</name>
</gene>
<sequence>MSAPRAYATWLIAAVVGVSVAAFILNTRVNPWRVTPVPWADDQLDAYRDVSSQIRTAKAGMVRSAGELGVGFFGSSRVANAFDPTDPRWGRDDVLNLGCSGGFLYESTAMCRYAMRHHALEIAILGVDPGDLSSDLDTRPMGDFYASPLASRQDPDRELRYLIGISTAEASLETLKRSWKGVLPQYAPGGQRVRSRKARGKPQIAFIREQITGEAEFGMLADGRGAATVREEKAVLVEDLALEARRRGTRLILLFHPTHALRHLRATDATDPPVLFENERRRLLAIVDRANAAGGGGPPVEFWDFLDAHPLNDDPLPEGDGMMEHWTDLDHYTDEVGGIIQARVMGWKCAAPDYGTRVTARNLDAWFERVRHSCGQYVATTGREDIRWKEALIESSVGHP</sequence>
<keyword evidence="3" id="KW-1185">Reference proteome</keyword>
<name>A0ABP9UJM9_9BACT</name>
<keyword evidence="1" id="KW-1133">Transmembrane helix</keyword>
<feature type="transmembrane region" description="Helical" evidence="1">
    <location>
        <begin position="6"/>
        <end position="25"/>
    </location>
</feature>
<evidence type="ECO:0000256" key="1">
    <source>
        <dbReference type="SAM" id="Phobius"/>
    </source>
</evidence>
<keyword evidence="1" id="KW-0812">Transmembrane</keyword>
<dbReference type="Proteomes" id="UP001476282">
    <property type="component" value="Unassembled WGS sequence"/>
</dbReference>
<reference evidence="2 3" key="1">
    <citation type="submission" date="2024-02" db="EMBL/GenBank/DDBJ databases">
        <title>Haloferula sargassicola NBRC 104335.</title>
        <authorList>
            <person name="Ichikawa N."/>
            <person name="Katano-Makiyama Y."/>
            <person name="Hidaka K."/>
        </authorList>
    </citation>
    <scope>NUCLEOTIDE SEQUENCE [LARGE SCALE GENOMIC DNA]</scope>
    <source>
        <strain evidence="2 3">NBRC 104335</strain>
    </source>
</reference>
<dbReference type="RefSeq" id="WP_353565879.1">
    <property type="nucleotide sequence ID" value="NZ_BAABRI010000004.1"/>
</dbReference>
<evidence type="ECO:0008006" key="4">
    <source>
        <dbReference type="Google" id="ProtNLM"/>
    </source>
</evidence>
<comment type="caution">
    <text evidence="2">The sequence shown here is derived from an EMBL/GenBank/DDBJ whole genome shotgun (WGS) entry which is preliminary data.</text>
</comment>
<evidence type="ECO:0000313" key="3">
    <source>
        <dbReference type="Proteomes" id="UP001476282"/>
    </source>
</evidence>
<dbReference type="EMBL" id="BAABRI010000004">
    <property type="protein sequence ID" value="GAA5481730.1"/>
    <property type="molecule type" value="Genomic_DNA"/>
</dbReference>
<proteinExistence type="predicted"/>
<keyword evidence="1" id="KW-0472">Membrane</keyword>